<sequence>MAWNDALFPFALHWKVNPALERFLENPDYSRFERDEPPRFIPSPENHSIWQVPGMIPGTPDTPEDGSYQREMEELFDPPLNPKERNDTFMSIQGERMHHPGSRYELEEKFEVDRMVRSLDHRRHRYNSAESGMQRLRVLARRNVRKRWEKMGVWNPAWGIPCREPKEPNDNTYYWRWEWQHDELAARAPSLSSASVETHPIARAFIPREGLEFGQCLYPPPHSHPTEQTSRSEAMSFIASRPWFLIGMERMEWLSRSDRLPRARDTRFVKAVPWLWQKRGDRRLKTDSSEFKIPIGWKWRYESPSPDHEDATWKWLPDSGPAFEGVVAERHIHLDYDAMELTPSEIDVLESLAYRPLSPAPQRADGPNELQKTWSLFSPFKGPFKGLFQNRAPEPEPPAQPRRSPRVLAKAAGAMPPIAPTETGNPSCTTRTPLSEKISVAESTSGVQKPDTETDTKSTEPRHRPPATVNTAQSPRGVCEPPTEPPAKIDTPAAKRGRGRPSKKGDAAQSPPGVSKPPGTEPPTECDTPAAKRRGRPSKAATQTQDQSRPAVRKTRGRPPAETDQPVAKRGRPPKATGLATSLSNTHAPVAAPRKTQAETRGLPRKTASQALPQSDARKTSTKAEKSTAKKRGPSGVSKPAARSKKGQAKGKENLLSVLLTDDKQPPAKTARRKAAGARDKLGDAVQAKKPPPETEIRSPQKRKRGQHKKSDAQESGETIVVQLNDSTEALDKDQTAPLVGLRRSERVKDRERKKQKTS</sequence>
<dbReference type="PRINTS" id="PR00929">
    <property type="entry name" value="ATHOOK"/>
</dbReference>
<reference evidence="2 3" key="1">
    <citation type="submission" date="2019-06" db="EMBL/GenBank/DDBJ databases">
        <authorList>
            <person name="Broberg M."/>
        </authorList>
    </citation>
    <scope>NUCLEOTIDE SEQUENCE [LARGE SCALE GENOMIC DNA]</scope>
</reference>
<dbReference type="SMART" id="SM00384">
    <property type="entry name" value="AT_hook"/>
    <property type="match status" value="4"/>
</dbReference>
<evidence type="ECO:0008006" key="4">
    <source>
        <dbReference type="Google" id="ProtNLM"/>
    </source>
</evidence>
<protein>
    <recommendedName>
        <fullName evidence="4">Rrn9 domain-containing protein</fullName>
    </recommendedName>
</protein>
<feature type="compositionally biased region" description="Basic and acidic residues" evidence="1">
    <location>
        <begin position="743"/>
        <end position="753"/>
    </location>
</feature>
<dbReference type="InterPro" id="IPR017956">
    <property type="entry name" value="AT_hook_DNA-bd_motif"/>
</dbReference>
<feature type="compositionally biased region" description="Basic and acidic residues" evidence="1">
    <location>
        <begin position="450"/>
        <end position="463"/>
    </location>
</feature>
<dbReference type="Proteomes" id="UP000766486">
    <property type="component" value="Unassembled WGS sequence"/>
</dbReference>
<feature type="region of interest" description="Disordered" evidence="1">
    <location>
        <begin position="385"/>
        <end position="759"/>
    </location>
</feature>
<dbReference type="EMBL" id="CABFNS010000830">
    <property type="protein sequence ID" value="VUC31255.1"/>
    <property type="molecule type" value="Genomic_DNA"/>
</dbReference>
<feature type="compositionally biased region" description="Polar residues" evidence="1">
    <location>
        <begin position="714"/>
        <end position="728"/>
    </location>
</feature>
<accession>A0ABY6UJ29</accession>
<gene>
    <name evidence="2" type="ORF">CLO192961_LOCUS300565</name>
</gene>
<evidence type="ECO:0000313" key="3">
    <source>
        <dbReference type="Proteomes" id="UP000766486"/>
    </source>
</evidence>
<keyword evidence="3" id="KW-1185">Reference proteome</keyword>
<comment type="caution">
    <text evidence="2">The sequence shown here is derived from an EMBL/GenBank/DDBJ whole genome shotgun (WGS) entry which is preliminary data.</text>
</comment>
<proteinExistence type="predicted"/>
<evidence type="ECO:0000313" key="2">
    <source>
        <dbReference type="EMBL" id="VUC31255.1"/>
    </source>
</evidence>
<evidence type="ECO:0000256" key="1">
    <source>
        <dbReference type="SAM" id="MobiDB-lite"/>
    </source>
</evidence>
<name>A0ABY6UJ29_BIOOC</name>
<feature type="compositionally biased region" description="Polar residues" evidence="1">
    <location>
        <begin position="422"/>
        <end position="433"/>
    </location>
</feature>
<feature type="compositionally biased region" description="Basic and acidic residues" evidence="1">
    <location>
        <begin position="616"/>
        <end position="628"/>
    </location>
</feature>
<organism evidence="2 3">
    <name type="scientific">Bionectria ochroleuca</name>
    <name type="common">Gliocladium roseum</name>
    <dbReference type="NCBI Taxonomy" id="29856"/>
    <lineage>
        <taxon>Eukaryota</taxon>
        <taxon>Fungi</taxon>
        <taxon>Dikarya</taxon>
        <taxon>Ascomycota</taxon>
        <taxon>Pezizomycotina</taxon>
        <taxon>Sordariomycetes</taxon>
        <taxon>Hypocreomycetidae</taxon>
        <taxon>Hypocreales</taxon>
        <taxon>Bionectriaceae</taxon>
        <taxon>Clonostachys</taxon>
    </lineage>
</organism>